<accession>A0A3C1KN16</accession>
<evidence type="ECO:0008006" key="10">
    <source>
        <dbReference type="Google" id="ProtNLM"/>
    </source>
</evidence>
<dbReference type="AlphaFoldDB" id="A0A3C1KN16"/>
<dbReference type="PANTHER" id="PTHR43884">
    <property type="entry name" value="ACYL-COA DEHYDROGENASE"/>
    <property type="match status" value="1"/>
</dbReference>
<evidence type="ECO:0000256" key="3">
    <source>
        <dbReference type="ARBA" id="ARBA00022630"/>
    </source>
</evidence>
<comment type="cofactor">
    <cofactor evidence="1">
        <name>FAD</name>
        <dbReference type="ChEBI" id="CHEBI:57692"/>
    </cofactor>
</comment>
<organism evidence="8 9">
    <name type="scientific">Haliea salexigens</name>
    <dbReference type="NCBI Taxonomy" id="287487"/>
    <lineage>
        <taxon>Bacteria</taxon>
        <taxon>Pseudomonadati</taxon>
        <taxon>Pseudomonadota</taxon>
        <taxon>Gammaproteobacteria</taxon>
        <taxon>Cellvibrionales</taxon>
        <taxon>Halieaceae</taxon>
        <taxon>Haliea</taxon>
    </lineage>
</organism>
<name>A0A3C1KN16_9GAMM</name>
<dbReference type="PANTHER" id="PTHR43884:SF20">
    <property type="entry name" value="ACYL-COA DEHYDROGENASE FADE28"/>
    <property type="match status" value="1"/>
</dbReference>
<evidence type="ECO:0000259" key="7">
    <source>
        <dbReference type="Pfam" id="PF02771"/>
    </source>
</evidence>
<comment type="similarity">
    <text evidence="2">Belongs to the acyl-CoA dehydrogenase family.</text>
</comment>
<dbReference type="InterPro" id="IPR013786">
    <property type="entry name" value="AcylCoA_DH/ox_N"/>
</dbReference>
<gene>
    <name evidence="8" type="ORF">DCP75_08465</name>
</gene>
<dbReference type="Proteomes" id="UP000259273">
    <property type="component" value="Unassembled WGS sequence"/>
</dbReference>
<dbReference type="Pfam" id="PF00441">
    <property type="entry name" value="Acyl-CoA_dh_1"/>
    <property type="match status" value="1"/>
</dbReference>
<sequence>MDFSLSDDQAAIAELATRIFRDQVDDAARVRHQNSFDRGLWETLASSGLTALGLSEANGGSGMGFAAQCLVAQAQGGVLAQIPLAETLLAAYALERGGVSEGLSKVADGSAHLSLSLGAGLELTDGTVSGELSMVPWAEDALYVVVCAGDRLVAFSPAEADLVLTPQRVSNGRPTALLQVTRAKAIDLGGSDAIAALRQRQQVMTASIQLGVASEALARTASYTSERKQFGKALAGFQAVAHRAADAYMDIEALRGVVDSAMWRIDEGLDATLQAGAARWWAAETSHRVSHTAQHLHGGIGADVEYPIHRFFLWAKQLEFDLGGAAHELASMGKHLASNPQSGVTL</sequence>
<comment type="caution">
    <text evidence="8">The sequence shown here is derived from an EMBL/GenBank/DDBJ whole genome shotgun (WGS) entry which is preliminary data.</text>
</comment>
<dbReference type="InterPro" id="IPR009100">
    <property type="entry name" value="AcylCoA_DH/oxidase_NM_dom_sf"/>
</dbReference>
<dbReference type="Pfam" id="PF02771">
    <property type="entry name" value="Acyl-CoA_dh_N"/>
    <property type="match status" value="1"/>
</dbReference>
<evidence type="ECO:0000256" key="1">
    <source>
        <dbReference type="ARBA" id="ARBA00001974"/>
    </source>
</evidence>
<dbReference type="Gene3D" id="1.20.140.10">
    <property type="entry name" value="Butyryl-CoA Dehydrogenase, subunit A, domain 3"/>
    <property type="match status" value="1"/>
</dbReference>
<feature type="domain" description="Acyl-CoA dehydrogenase/oxidase C-terminal" evidence="6">
    <location>
        <begin position="202"/>
        <end position="320"/>
    </location>
</feature>
<evidence type="ECO:0000256" key="4">
    <source>
        <dbReference type="ARBA" id="ARBA00022827"/>
    </source>
</evidence>
<dbReference type="InterPro" id="IPR009075">
    <property type="entry name" value="AcylCo_DH/oxidase_C"/>
</dbReference>
<evidence type="ECO:0000313" key="8">
    <source>
        <dbReference type="EMBL" id="HAN27734.1"/>
    </source>
</evidence>
<dbReference type="Gene3D" id="1.10.540.10">
    <property type="entry name" value="Acyl-CoA dehydrogenase/oxidase, N-terminal domain"/>
    <property type="match status" value="1"/>
</dbReference>
<evidence type="ECO:0000259" key="6">
    <source>
        <dbReference type="Pfam" id="PF00441"/>
    </source>
</evidence>
<dbReference type="EMBL" id="DMND01000115">
    <property type="protein sequence ID" value="HAN27734.1"/>
    <property type="molecule type" value="Genomic_DNA"/>
</dbReference>
<dbReference type="SUPFAM" id="SSF56645">
    <property type="entry name" value="Acyl-CoA dehydrogenase NM domain-like"/>
    <property type="match status" value="1"/>
</dbReference>
<dbReference type="InterPro" id="IPR036250">
    <property type="entry name" value="AcylCo_DH-like_C"/>
</dbReference>
<evidence type="ECO:0000313" key="9">
    <source>
        <dbReference type="Proteomes" id="UP000259273"/>
    </source>
</evidence>
<evidence type="ECO:0000256" key="5">
    <source>
        <dbReference type="ARBA" id="ARBA00023002"/>
    </source>
</evidence>
<dbReference type="GO" id="GO:0050660">
    <property type="term" value="F:flavin adenine dinucleotide binding"/>
    <property type="evidence" value="ECO:0007669"/>
    <property type="project" value="InterPro"/>
</dbReference>
<proteinExistence type="inferred from homology"/>
<reference evidence="8 9" key="1">
    <citation type="journal article" date="2018" name="Nat. Biotechnol.">
        <title>A standardized bacterial taxonomy based on genome phylogeny substantially revises the tree of life.</title>
        <authorList>
            <person name="Parks D.H."/>
            <person name="Chuvochina M."/>
            <person name="Waite D.W."/>
            <person name="Rinke C."/>
            <person name="Skarshewski A."/>
            <person name="Chaumeil P.A."/>
            <person name="Hugenholtz P."/>
        </authorList>
    </citation>
    <scope>NUCLEOTIDE SEQUENCE [LARGE SCALE GENOMIC DNA]</scope>
    <source>
        <strain evidence="8">UBA9158</strain>
    </source>
</reference>
<feature type="domain" description="Acyl-CoA dehydrogenase/oxidase N-terminal" evidence="7">
    <location>
        <begin position="6"/>
        <end position="98"/>
    </location>
</feature>
<keyword evidence="3" id="KW-0285">Flavoprotein</keyword>
<protein>
    <recommendedName>
        <fullName evidence="10">Acyl-CoA dehydrogenase</fullName>
    </recommendedName>
</protein>
<keyword evidence="5" id="KW-0560">Oxidoreductase</keyword>
<dbReference type="SUPFAM" id="SSF47203">
    <property type="entry name" value="Acyl-CoA dehydrogenase C-terminal domain-like"/>
    <property type="match status" value="1"/>
</dbReference>
<dbReference type="InterPro" id="IPR037069">
    <property type="entry name" value="AcylCoA_DH/ox_N_sf"/>
</dbReference>
<keyword evidence="4" id="KW-0274">FAD</keyword>
<dbReference type="GO" id="GO:0003995">
    <property type="term" value="F:acyl-CoA dehydrogenase activity"/>
    <property type="evidence" value="ECO:0007669"/>
    <property type="project" value="TreeGrafter"/>
</dbReference>
<evidence type="ECO:0000256" key="2">
    <source>
        <dbReference type="ARBA" id="ARBA00009347"/>
    </source>
</evidence>
<dbReference type="STRING" id="1121937.GCA_000423125_01124"/>